<dbReference type="Proteomes" id="UP000295070">
    <property type="component" value="Chromosome 15"/>
</dbReference>
<dbReference type="InterPro" id="IPR008983">
    <property type="entry name" value="Tumour_necrosis_fac-like_dom"/>
</dbReference>
<evidence type="ECO:0000256" key="1">
    <source>
        <dbReference type="SAM" id="Phobius"/>
    </source>
</evidence>
<dbReference type="Gene3D" id="2.60.120.40">
    <property type="match status" value="1"/>
</dbReference>
<protein>
    <recommendedName>
        <fullName evidence="4">TNF family profile domain-containing protein</fullName>
    </recommendedName>
</protein>
<keyword evidence="1" id="KW-0812">Transmembrane</keyword>
<name>A0A484CG35_PERFV</name>
<keyword evidence="1" id="KW-1133">Transmembrane helix</keyword>
<gene>
    <name evidence="2" type="ORF">EPR50_G00158730</name>
</gene>
<evidence type="ECO:0000313" key="2">
    <source>
        <dbReference type="EMBL" id="TDH03040.1"/>
    </source>
</evidence>
<keyword evidence="1" id="KW-0472">Membrane</keyword>
<sequence>MPQHTQHSLIHILLLWITILSIVQVVFIVLFFTAGHHDLYQNSDAVTPKTGTQIQANITPSPVSDHGLPLGKGLMLIFKITEVNGNMKLVAKNPHPGLISEEGGTFLKIKMDGYFFLNLRVTLLSCNDTWQSQYTVSLKMKGKDILRGGINKNTSCTGLLSKVEVLTAGDTLEVNLPANDQIDEDNSQLDIIYMSKP</sequence>
<dbReference type="EMBL" id="SCKG01000015">
    <property type="protein sequence ID" value="TDH03040.1"/>
    <property type="molecule type" value="Genomic_DNA"/>
</dbReference>
<dbReference type="AlphaFoldDB" id="A0A484CG35"/>
<accession>A0A484CG35</accession>
<keyword evidence="3" id="KW-1185">Reference proteome</keyword>
<evidence type="ECO:0000313" key="3">
    <source>
        <dbReference type="Proteomes" id="UP000295070"/>
    </source>
</evidence>
<proteinExistence type="predicted"/>
<feature type="transmembrane region" description="Helical" evidence="1">
    <location>
        <begin position="12"/>
        <end position="34"/>
    </location>
</feature>
<reference evidence="2 3" key="1">
    <citation type="submission" date="2019-01" db="EMBL/GenBank/DDBJ databases">
        <title>A chromosome-scale genome assembly of the yellow perch, Perca flavescens.</title>
        <authorList>
            <person name="Feron R."/>
            <person name="Morvezen R."/>
            <person name="Bestin A."/>
            <person name="Haffray P."/>
            <person name="Klopp C."/>
            <person name="Zahm M."/>
            <person name="Cabau C."/>
            <person name="Roques C."/>
            <person name="Donnadieu C."/>
            <person name="Bouchez O."/>
            <person name="Christie M."/>
            <person name="Larson W."/>
            <person name="Guiguen Y."/>
        </authorList>
    </citation>
    <scope>NUCLEOTIDE SEQUENCE [LARGE SCALE GENOMIC DNA]</scope>
    <source>
        <strain evidence="2">YP-PL-M2</strain>
        <tissue evidence="2">Blood</tissue>
    </source>
</reference>
<evidence type="ECO:0008006" key="4">
    <source>
        <dbReference type="Google" id="ProtNLM"/>
    </source>
</evidence>
<organism evidence="2 3">
    <name type="scientific">Perca flavescens</name>
    <name type="common">American yellow perch</name>
    <name type="synonym">Morone flavescens</name>
    <dbReference type="NCBI Taxonomy" id="8167"/>
    <lineage>
        <taxon>Eukaryota</taxon>
        <taxon>Metazoa</taxon>
        <taxon>Chordata</taxon>
        <taxon>Craniata</taxon>
        <taxon>Vertebrata</taxon>
        <taxon>Euteleostomi</taxon>
        <taxon>Actinopterygii</taxon>
        <taxon>Neopterygii</taxon>
        <taxon>Teleostei</taxon>
        <taxon>Neoteleostei</taxon>
        <taxon>Acanthomorphata</taxon>
        <taxon>Eupercaria</taxon>
        <taxon>Perciformes</taxon>
        <taxon>Percoidei</taxon>
        <taxon>Percidae</taxon>
        <taxon>Percinae</taxon>
        <taxon>Perca</taxon>
    </lineage>
</organism>
<comment type="caution">
    <text evidence="2">The sequence shown here is derived from an EMBL/GenBank/DDBJ whole genome shotgun (WGS) entry which is preliminary data.</text>
</comment>